<feature type="domain" description="Thoeris protein ThsB TIR-like" evidence="1">
    <location>
        <begin position="7"/>
        <end position="103"/>
    </location>
</feature>
<evidence type="ECO:0000313" key="2">
    <source>
        <dbReference type="EMBL" id="KKM92670.1"/>
    </source>
</evidence>
<evidence type="ECO:0000259" key="1">
    <source>
        <dbReference type="Pfam" id="PF08937"/>
    </source>
</evidence>
<name>A0A0F9NUX0_9ZZZZ</name>
<dbReference type="EMBL" id="LAZR01006361">
    <property type="protein sequence ID" value="KKM92670.1"/>
    <property type="molecule type" value="Genomic_DNA"/>
</dbReference>
<reference evidence="2" key="1">
    <citation type="journal article" date="2015" name="Nature">
        <title>Complex archaea that bridge the gap between prokaryotes and eukaryotes.</title>
        <authorList>
            <person name="Spang A."/>
            <person name="Saw J.H."/>
            <person name="Jorgensen S.L."/>
            <person name="Zaremba-Niedzwiedzka K."/>
            <person name="Martijn J."/>
            <person name="Lind A.E."/>
            <person name="van Eijk R."/>
            <person name="Schleper C."/>
            <person name="Guy L."/>
            <person name="Ettema T.J."/>
        </authorList>
    </citation>
    <scope>NUCLEOTIDE SEQUENCE</scope>
</reference>
<comment type="caution">
    <text evidence="2">The sequence shown here is derived from an EMBL/GenBank/DDBJ whole genome shotgun (WGS) entry which is preliminary data.</text>
</comment>
<dbReference type="Pfam" id="PF08937">
    <property type="entry name" value="ThsB_TIR"/>
    <property type="match status" value="1"/>
</dbReference>
<organism evidence="2">
    <name type="scientific">marine sediment metagenome</name>
    <dbReference type="NCBI Taxonomy" id="412755"/>
    <lineage>
        <taxon>unclassified sequences</taxon>
        <taxon>metagenomes</taxon>
        <taxon>ecological metagenomes</taxon>
    </lineage>
</organism>
<dbReference type="InterPro" id="IPR015032">
    <property type="entry name" value="ThsB__TIR-like_domain"/>
</dbReference>
<gene>
    <name evidence="2" type="ORF">LCGC14_1216150</name>
</gene>
<sequence>MAKKKIFISYDYDNDKHYKNLLLAWDANKEFDFSLYDQSVDVSVDSTDAGAIKRVISARINNSTYFLCIVGKHTHKSGWVAWEIDKAVELKKKIVAVKTSKDNESPSEILGIGAEWALSFTFESIKSAIERA</sequence>
<dbReference type="Gene3D" id="3.40.50.11200">
    <property type="match status" value="1"/>
</dbReference>
<proteinExistence type="predicted"/>
<accession>A0A0F9NUX0</accession>
<dbReference type="SUPFAM" id="SSF52206">
    <property type="entry name" value="Hypothetical protein MTH538"/>
    <property type="match status" value="1"/>
</dbReference>
<dbReference type="InterPro" id="IPR036490">
    <property type="entry name" value="ThsB_TIR-like_sf"/>
</dbReference>
<dbReference type="AlphaFoldDB" id="A0A0F9NUX0"/>
<protein>
    <recommendedName>
        <fullName evidence="1">Thoeris protein ThsB TIR-like domain-containing protein</fullName>
    </recommendedName>
</protein>